<dbReference type="SUPFAM" id="SSF54782">
    <property type="entry name" value="Porphobilinogen deaminase (hydroxymethylbilane synthase), C-terminal domain"/>
    <property type="match status" value="1"/>
</dbReference>
<reference evidence="11 12" key="1">
    <citation type="submission" date="2023-11" db="EMBL/GenBank/DDBJ databases">
        <authorList>
            <person name="Bao R."/>
        </authorList>
    </citation>
    <scope>NUCLEOTIDE SEQUENCE [LARGE SCALE GENOMIC DNA]</scope>
    <source>
        <strain evidence="11 12">PJ23</strain>
    </source>
</reference>
<comment type="caution">
    <text evidence="11">The sequence shown here is derived from an EMBL/GenBank/DDBJ whole genome shotgun (WGS) entry which is preliminary data.</text>
</comment>
<dbReference type="PANTHER" id="PTHR11557:SF0">
    <property type="entry name" value="PORPHOBILINOGEN DEAMINASE"/>
    <property type="match status" value="1"/>
</dbReference>
<feature type="modified residue" description="S-(dipyrrolylmethanemethyl)cysteine" evidence="8">
    <location>
        <position position="244"/>
    </location>
</feature>
<dbReference type="PANTHER" id="PTHR11557">
    <property type="entry name" value="PORPHOBILINOGEN DEAMINASE"/>
    <property type="match status" value="1"/>
</dbReference>
<keyword evidence="5 8" id="KW-0808">Transferase</keyword>
<dbReference type="PIRSF" id="PIRSF001438">
    <property type="entry name" value="4pyrrol_synth_OHMeBilane_synth"/>
    <property type="match status" value="1"/>
</dbReference>
<comment type="catalytic activity">
    <reaction evidence="7 8">
        <text>4 porphobilinogen + H2O = hydroxymethylbilane + 4 NH4(+)</text>
        <dbReference type="Rhea" id="RHEA:13185"/>
        <dbReference type="ChEBI" id="CHEBI:15377"/>
        <dbReference type="ChEBI" id="CHEBI:28938"/>
        <dbReference type="ChEBI" id="CHEBI:57845"/>
        <dbReference type="ChEBI" id="CHEBI:58126"/>
        <dbReference type="EC" id="2.5.1.61"/>
    </reaction>
</comment>
<keyword evidence="12" id="KW-1185">Reference proteome</keyword>
<evidence type="ECO:0000313" key="11">
    <source>
        <dbReference type="EMBL" id="MDX6807379.1"/>
    </source>
</evidence>
<name>A0ABU4RRA2_9HYPH</name>
<comment type="pathway">
    <text evidence="2">Porphyrin-containing compound metabolism; protoporphyrin-IX biosynthesis; coproporphyrinogen-III from 5-aminolevulinate: step 2/4.</text>
</comment>
<dbReference type="PRINTS" id="PR00151">
    <property type="entry name" value="PORPHBDMNASE"/>
</dbReference>
<dbReference type="InterPro" id="IPR036803">
    <property type="entry name" value="Porphobilinogen_deaminase_C_sf"/>
</dbReference>
<feature type="domain" description="Porphobilinogen deaminase N-terminal" evidence="9">
    <location>
        <begin position="6"/>
        <end position="215"/>
    </location>
</feature>
<organism evidence="11 12">
    <name type="scientific">Terrihabitans rhizophilus</name>
    <dbReference type="NCBI Taxonomy" id="3092662"/>
    <lineage>
        <taxon>Bacteria</taxon>
        <taxon>Pseudomonadati</taxon>
        <taxon>Pseudomonadota</taxon>
        <taxon>Alphaproteobacteria</taxon>
        <taxon>Hyphomicrobiales</taxon>
        <taxon>Terrihabitans</taxon>
    </lineage>
</organism>
<dbReference type="HAMAP" id="MF_00260">
    <property type="entry name" value="Porphobil_deam"/>
    <property type="match status" value="1"/>
</dbReference>
<dbReference type="RefSeq" id="WP_319845504.1">
    <property type="nucleotide sequence ID" value="NZ_JAXAFJ010000011.1"/>
</dbReference>
<dbReference type="Gene3D" id="3.30.160.40">
    <property type="entry name" value="Porphobilinogen deaminase, C-terminal domain"/>
    <property type="match status" value="1"/>
</dbReference>
<evidence type="ECO:0000256" key="2">
    <source>
        <dbReference type="ARBA" id="ARBA00004735"/>
    </source>
</evidence>
<keyword evidence="6 8" id="KW-0627">Porphyrin biosynthesis</keyword>
<dbReference type="InterPro" id="IPR022417">
    <property type="entry name" value="Porphobilin_deaminase_N"/>
</dbReference>
<evidence type="ECO:0000256" key="1">
    <source>
        <dbReference type="ARBA" id="ARBA00002869"/>
    </source>
</evidence>
<dbReference type="GO" id="GO:0004418">
    <property type="term" value="F:hydroxymethylbilane synthase activity"/>
    <property type="evidence" value="ECO:0007669"/>
    <property type="project" value="UniProtKB-EC"/>
</dbReference>
<evidence type="ECO:0000256" key="8">
    <source>
        <dbReference type="HAMAP-Rule" id="MF_00260"/>
    </source>
</evidence>
<dbReference type="EMBL" id="JAXAFJ010000011">
    <property type="protein sequence ID" value="MDX6807379.1"/>
    <property type="molecule type" value="Genomic_DNA"/>
</dbReference>
<sequence length="312" mass="33314">MTSTLLRLGTRGSPLALWQAHATQRALSQAHGVPLEAIEIVVIRTTGDQVRDRPLADVGGKGLFTKEIEEALADGHVDVAVHSAKDVPTFLPDGMVLAACLERADPRDALIAPQYGTLDGLPEGAVVGTASARRGAMLSYLRPDITTVLLRGNVETRLRKVESGEMQATLLALAGLRRLGLEAHASEVLEPERFLPACGQGTVALEIRGDDARTAELLAAVDHRETHLSLLAERAFLAALDGSCRTSIGGHARMDGDRLQLRGLVLEAEGREAWTVELDGPADQPEIIGRTAGEDLFNRVPAGIIVSERFPS</sequence>
<dbReference type="InterPro" id="IPR022418">
    <property type="entry name" value="Porphobilinogen_deaminase_C"/>
</dbReference>
<gene>
    <name evidence="8 11" type="primary">hemC</name>
    <name evidence="11" type="ORF">SCD90_15005</name>
</gene>
<protein>
    <recommendedName>
        <fullName evidence="8">Porphobilinogen deaminase</fullName>
        <shortName evidence="8">PBG</shortName>
        <ecNumber evidence="8">2.5.1.61</ecNumber>
    </recommendedName>
    <alternativeName>
        <fullName evidence="8">Hydroxymethylbilane synthase</fullName>
        <shortName evidence="8">HMBS</shortName>
    </alternativeName>
    <alternativeName>
        <fullName evidence="8">Pre-uroporphyrinogen synthase</fullName>
    </alternativeName>
</protein>
<dbReference type="Gene3D" id="3.40.190.10">
    <property type="entry name" value="Periplasmic binding protein-like II"/>
    <property type="match status" value="2"/>
</dbReference>
<feature type="domain" description="Porphobilinogen deaminase C-terminal" evidence="10">
    <location>
        <begin position="230"/>
        <end position="297"/>
    </location>
</feature>
<evidence type="ECO:0000256" key="3">
    <source>
        <dbReference type="ARBA" id="ARBA00005638"/>
    </source>
</evidence>
<comment type="cofactor">
    <cofactor evidence="8">
        <name>dipyrromethane</name>
        <dbReference type="ChEBI" id="CHEBI:60342"/>
    </cofactor>
    <text evidence="8">Binds 1 dipyrromethane group covalently.</text>
</comment>
<dbReference type="Proteomes" id="UP001274321">
    <property type="component" value="Unassembled WGS sequence"/>
</dbReference>
<evidence type="ECO:0000256" key="7">
    <source>
        <dbReference type="ARBA" id="ARBA00048169"/>
    </source>
</evidence>
<accession>A0ABU4RRA2</accession>
<dbReference type="Pfam" id="PF03900">
    <property type="entry name" value="Porphobil_deamC"/>
    <property type="match status" value="1"/>
</dbReference>
<dbReference type="NCBIfam" id="TIGR00212">
    <property type="entry name" value="hemC"/>
    <property type="match status" value="1"/>
</dbReference>
<evidence type="ECO:0000313" key="12">
    <source>
        <dbReference type="Proteomes" id="UP001274321"/>
    </source>
</evidence>
<dbReference type="EC" id="2.5.1.61" evidence="8"/>
<comment type="subunit">
    <text evidence="4 8">Monomer.</text>
</comment>
<proteinExistence type="inferred from homology"/>
<evidence type="ECO:0000259" key="10">
    <source>
        <dbReference type="Pfam" id="PF03900"/>
    </source>
</evidence>
<dbReference type="SUPFAM" id="SSF53850">
    <property type="entry name" value="Periplasmic binding protein-like II"/>
    <property type="match status" value="1"/>
</dbReference>
<dbReference type="InterPro" id="IPR000860">
    <property type="entry name" value="HemC"/>
</dbReference>
<evidence type="ECO:0000256" key="5">
    <source>
        <dbReference type="ARBA" id="ARBA00022679"/>
    </source>
</evidence>
<comment type="miscellaneous">
    <text evidence="8">The porphobilinogen subunits are added to the dipyrromethane group.</text>
</comment>
<dbReference type="Pfam" id="PF01379">
    <property type="entry name" value="Porphobil_deam"/>
    <property type="match status" value="1"/>
</dbReference>
<comment type="function">
    <text evidence="1 8">Tetrapolymerization of the monopyrrole PBG into the hydroxymethylbilane pre-uroporphyrinogen in several discrete steps.</text>
</comment>
<evidence type="ECO:0000256" key="4">
    <source>
        <dbReference type="ARBA" id="ARBA00011245"/>
    </source>
</evidence>
<comment type="similarity">
    <text evidence="3 8">Belongs to the HMBS family.</text>
</comment>
<evidence type="ECO:0000256" key="6">
    <source>
        <dbReference type="ARBA" id="ARBA00023244"/>
    </source>
</evidence>
<evidence type="ECO:0000259" key="9">
    <source>
        <dbReference type="Pfam" id="PF01379"/>
    </source>
</evidence>